<dbReference type="GO" id="GO:0016020">
    <property type="term" value="C:membrane"/>
    <property type="evidence" value="ECO:0007669"/>
    <property type="project" value="TreeGrafter"/>
</dbReference>
<dbReference type="RefSeq" id="WP_175455000.1">
    <property type="nucleotide sequence ID" value="NZ_FNKO01000001.1"/>
</dbReference>
<evidence type="ECO:0000313" key="3">
    <source>
        <dbReference type="Proteomes" id="UP000199301"/>
    </source>
</evidence>
<proteinExistence type="predicted"/>
<keyword evidence="3" id="KW-1185">Reference proteome</keyword>
<accession>A0A1H0ZQU9</accession>
<protein>
    <submittedName>
        <fullName evidence="2">Pimeloyl-ACP methyl ester carboxylesterase</fullName>
    </submittedName>
</protein>
<dbReference type="Proteomes" id="UP000199301">
    <property type="component" value="Unassembled WGS sequence"/>
</dbReference>
<dbReference type="PANTHER" id="PTHR43798">
    <property type="entry name" value="MONOACYLGLYCEROL LIPASE"/>
    <property type="match status" value="1"/>
</dbReference>
<dbReference type="EMBL" id="FNKO01000001">
    <property type="protein sequence ID" value="SDQ29855.1"/>
    <property type="molecule type" value="Genomic_DNA"/>
</dbReference>
<dbReference type="Gene3D" id="3.40.50.1820">
    <property type="entry name" value="alpha/beta hydrolase"/>
    <property type="match status" value="1"/>
</dbReference>
<name>A0A1H0ZQU9_9ACTN</name>
<evidence type="ECO:0000259" key="1">
    <source>
        <dbReference type="Pfam" id="PF00561"/>
    </source>
</evidence>
<dbReference type="STRING" id="995062.SAMN04489718_1191"/>
<dbReference type="SUPFAM" id="SSF53474">
    <property type="entry name" value="alpha/beta-Hydrolases"/>
    <property type="match status" value="1"/>
</dbReference>
<dbReference type="AlphaFoldDB" id="A0A1H0ZQU9"/>
<gene>
    <name evidence="2" type="ORF">SAMN04489718_1191</name>
</gene>
<dbReference type="GO" id="GO:0047372">
    <property type="term" value="F:monoacylglycerol lipase activity"/>
    <property type="evidence" value="ECO:0007669"/>
    <property type="project" value="TreeGrafter"/>
</dbReference>
<dbReference type="InterPro" id="IPR029058">
    <property type="entry name" value="AB_hydrolase_fold"/>
</dbReference>
<dbReference type="GO" id="GO:0046464">
    <property type="term" value="P:acylglycerol catabolic process"/>
    <property type="evidence" value="ECO:0007669"/>
    <property type="project" value="TreeGrafter"/>
</dbReference>
<organism evidence="2 3">
    <name type="scientific">Actinopolyspora saharensis</name>
    <dbReference type="NCBI Taxonomy" id="995062"/>
    <lineage>
        <taxon>Bacteria</taxon>
        <taxon>Bacillati</taxon>
        <taxon>Actinomycetota</taxon>
        <taxon>Actinomycetes</taxon>
        <taxon>Actinopolysporales</taxon>
        <taxon>Actinopolysporaceae</taxon>
        <taxon>Actinopolyspora</taxon>
    </lineage>
</organism>
<reference evidence="3" key="1">
    <citation type="submission" date="2016-10" db="EMBL/GenBank/DDBJ databases">
        <authorList>
            <person name="Varghese N."/>
            <person name="Submissions S."/>
        </authorList>
    </citation>
    <scope>NUCLEOTIDE SEQUENCE [LARGE SCALE GENOMIC DNA]</scope>
    <source>
        <strain evidence="3">DSM 45459</strain>
    </source>
</reference>
<evidence type="ECO:0000313" key="2">
    <source>
        <dbReference type="EMBL" id="SDQ29855.1"/>
    </source>
</evidence>
<dbReference type="InterPro" id="IPR050266">
    <property type="entry name" value="AB_hydrolase_sf"/>
</dbReference>
<dbReference type="PRINTS" id="PR00111">
    <property type="entry name" value="ABHYDROLASE"/>
</dbReference>
<feature type="domain" description="AB hydrolase-1" evidence="1">
    <location>
        <begin position="26"/>
        <end position="257"/>
    </location>
</feature>
<dbReference type="Pfam" id="PF00561">
    <property type="entry name" value="Abhydrolase_1"/>
    <property type="match status" value="1"/>
</dbReference>
<sequence>MVDVRREEVDVDGTRMSYLAAGEHGPVVLLLHGTFWSRVWQPVMARLGQVCRPVAMDLPGFGYSDGELSSPEGATVPALAEIVHSFAERLGVRQYAVVGHDIGGAIAQHLAAYREEVVTRLALVNGVVLDSWPVPAVERFQDPQVRAETTVEDLLRTRRTAMGRTTVRELSEAELDEYLDPWRDERRVRSWMSMAAAADSRYTTEVVDKLRARTLPMLLVWGTDDEFQRLEYAERFVRQFPQAELVRVTGKHIPTEDSPQEIGDALAGFLTG</sequence>
<dbReference type="PANTHER" id="PTHR43798:SF33">
    <property type="entry name" value="HYDROLASE, PUTATIVE (AFU_ORTHOLOGUE AFUA_2G14860)-RELATED"/>
    <property type="match status" value="1"/>
</dbReference>
<dbReference type="InterPro" id="IPR000073">
    <property type="entry name" value="AB_hydrolase_1"/>
</dbReference>